<sequence length="221" mass="24727">MRQFARLSLVVGLTLGWVIAAGAEADDPVFRVAGDTLIYDTTQEHEEGGSTDIEVAHIDRLLELLRQNPEIRVLDLNSTGGSLYAGREMARIVLDFDLDTLVSGECFSSCVRIFLAGAGRRMLLGAKIGFHQTTWSPRSVEEYYTANREADGWETPFDFVSWVYEDTQSEVHDDLVYMIDRGVDAGFAVRTKGVRADDSWYPSRLELTRAGVLRERARAAE</sequence>
<name>A0A9Q3ZQ59_9RHOB</name>
<dbReference type="Gene3D" id="3.90.226.10">
    <property type="entry name" value="2-enoyl-CoA Hydratase, Chain A, domain 1"/>
    <property type="match status" value="1"/>
</dbReference>
<gene>
    <name evidence="2" type="ORF">KBY27_17010</name>
</gene>
<evidence type="ECO:0008006" key="4">
    <source>
        <dbReference type="Google" id="ProtNLM"/>
    </source>
</evidence>
<dbReference type="RefSeq" id="WP_234221107.1">
    <property type="nucleotide sequence ID" value="NZ_JAGQAF010000011.1"/>
</dbReference>
<comment type="caution">
    <text evidence="2">The sequence shown here is derived from an EMBL/GenBank/DDBJ whole genome shotgun (WGS) entry which is preliminary data.</text>
</comment>
<organism evidence="2 3">
    <name type="scientific">Ruegeria pomeroyi</name>
    <dbReference type="NCBI Taxonomy" id="89184"/>
    <lineage>
        <taxon>Bacteria</taxon>
        <taxon>Pseudomonadati</taxon>
        <taxon>Pseudomonadota</taxon>
        <taxon>Alphaproteobacteria</taxon>
        <taxon>Rhodobacterales</taxon>
        <taxon>Roseobacteraceae</taxon>
        <taxon>Ruegeria</taxon>
    </lineage>
</organism>
<accession>A0A9Q3ZQ59</accession>
<proteinExistence type="predicted"/>
<evidence type="ECO:0000313" key="2">
    <source>
        <dbReference type="EMBL" id="MCE8539159.1"/>
    </source>
</evidence>
<dbReference type="InterPro" id="IPR029045">
    <property type="entry name" value="ClpP/crotonase-like_dom_sf"/>
</dbReference>
<evidence type="ECO:0000313" key="3">
    <source>
        <dbReference type="Proteomes" id="UP000813672"/>
    </source>
</evidence>
<dbReference type="AlphaFoldDB" id="A0A9Q3ZQ59"/>
<keyword evidence="1" id="KW-0732">Signal</keyword>
<dbReference type="Proteomes" id="UP000813672">
    <property type="component" value="Unassembled WGS sequence"/>
</dbReference>
<reference evidence="2" key="1">
    <citation type="journal article" date="2021" name="Environ. Microbiol.">
        <title>Cryptic niche differentiation of novel sediment ecotypes of Rugeria pomeroyi correlates with nitrate respiration.</title>
        <authorList>
            <person name="Lin X."/>
            <person name="McNichol J."/>
            <person name="Chu X."/>
            <person name="Qian Y."/>
            <person name="Luo H."/>
        </authorList>
    </citation>
    <scope>NUCLEOTIDE SEQUENCE</scope>
    <source>
        <strain evidence="2">SZCCDBB064</strain>
    </source>
</reference>
<feature type="signal peptide" evidence="1">
    <location>
        <begin position="1"/>
        <end position="25"/>
    </location>
</feature>
<feature type="chain" id="PRO_5040419681" description="ATP-dependent Clp protease proteolytic subunit" evidence="1">
    <location>
        <begin position="26"/>
        <end position="221"/>
    </location>
</feature>
<protein>
    <recommendedName>
        <fullName evidence="4">ATP-dependent Clp protease proteolytic subunit</fullName>
    </recommendedName>
</protein>
<dbReference type="EMBL" id="JAGQAF010000011">
    <property type="protein sequence ID" value="MCE8539159.1"/>
    <property type="molecule type" value="Genomic_DNA"/>
</dbReference>
<dbReference type="SUPFAM" id="SSF52096">
    <property type="entry name" value="ClpP/crotonase"/>
    <property type="match status" value="1"/>
</dbReference>
<evidence type="ECO:0000256" key="1">
    <source>
        <dbReference type="SAM" id="SignalP"/>
    </source>
</evidence>